<accession>A0A158KN34</accession>
<dbReference type="SUPFAM" id="SSF52172">
    <property type="entry name" value="CheY-like"/>
    <property type="match status" value="1"/>
</dbReference>
<dbReference type="Proteomes" id="UP000054770">
    <property type="component" value="Unassembled WGS sequence"/>
</dbReference>
<dbReference type="InterPro" id="IPR001789">
    <property type="entry name" value="Sig_transdc_resp-reg_receiver"/>
</dbReference>
<dbReference type="InterPro" id="IPR011006">
    <property type="entry name" value="CheY-like_superfamily"/>
</dbReference>
<evidence type="ECO:0000256" key="1">
    <source>
        <dbReference type="ARBA" id="ARBA00022553"/>
    </source>
</evidence>
<gene>
    <name evidence="4" type="ORF">AWB68_06556</name>
</gene>
<evidence type="ECO:0000313" key="4">
    <source>
        <dbReference type="EMBL" id="SAL82532.1"/>
    </source>
</evidence>
<dbReference type="AlphaFoldDB" id="A0A158KN34"/>
<proteinExistence type="predicted"/>
<dbReference type="EMBL" id="FCON02000121">
    <property type="protein sequence ID" value="SAL82532.1"/>
    <property type="molecule type" value="Genomic_DNA"/>
</dbReference>
<dbReference type="OrthoDB" id="9800897at2"/>
<dbReference type="Gene3D" id="3.40.50.2300">
    <property type="match status" value="1"/>
</dbReference>
<protein>
    <submittedName>
        <fullName evidence="4">Two component AraC family transcriptional regulator</fullName>
    </submittedName>
</protein>
<dbReference type="GO" id="GO:0000160">
    <property type="term" value="P:phosphorelay signal transduction system"/>
    <property type="evidence" value="ECO:0007669"/>
    <property type="project" value="InterPro"/>
</dbReference>
<organism evidence="4 5">
    <name type="scientific">Caballeronia choica</name>
    <dbReference type="NCBI Taxonomy" id="326476"/>
    <lineage>
        <taxon>Bacteria</taxon>
        <taxon>Pseudomonadati</taxon>
        <taxon>Pseudomonadota</taxon>
        <taxon>Betaproteobacteria</taxon>
        <taxon>Burkholderiales</taxon>
        <taxon>Burkholderiaceae</taxon>
        <taxon>Caballeronia</taxon>
    </lineage>
</organism>
<dbReference type="Pfam" id="PF00072">
    <property type="entry name" value="Response_reg"/>
    <property type="match status" value="1"/>
</dbReference>
<evidence type="ECO:0000313" key="5">
    <source>
        <dbReference type="Proteomes" id="UP000054770"/>
    </source>
</evidence>
<keyword evidence="1 2" id="KW-0597">Phosphoprotein</keyword>
<keyword evidence="5" id="KW-1185">Reference proteome</keyword>
<feature type="modified residue" description="4-aspartylphosphate" evidence="2">
    <location>
        <position position="52"/>
    </location>
</feature>
<dbReference type="InterPro" id="IPR050595">
    <property type="entry name" value="Bact_response_regulator"/>
</dbReference>
<reference evidence="4" key="1">
    <citation type="submission" date="2016-01" db="EMBL/GenBank/DDBJ databases">
        <authorList>
            <person name="Peeters C."/>
        </authorList>
    </citation>
    <scope>NUCLEOTIDE SEQUENCE [LARGE SCALE GENOMIC DNA]</scope>
    <source>
        <strain evidence="4">LMG 22940</strain>
    </source>
</reference>
<feature type="domain" description="Response regulatory" evidence="3">
    <location>
        <begin position="3"/>
        <end position="113"/>
    </location>
</feature>
<comment type="caution">
    <text evidence="4">The sequence shown here is derived from an EMBL/GenBank/DDBJ whole genome shotgun (WGS) entry which is preliminary data.</text>
</comment>
<dbReference type="PANTHER" id="PTHR44591">
    <property type="entry name" value="STRESS RESPONSE REGULATOR PROTEIN 1"/>
    <property type="match status" value="1"/>
</dbReference>
<name>A0A158KN34_9BURK</name>
<dbReference type="SMART" id="SM00448">
    <property type="entry name" value="REC"/>
    <property type="match status" value="1"/>
</dbReference>
<evidence type="ECO:0000256" key="2">
    <source>
        <dbReference type="PROSITE-ProRule" id="PRU00169"/>
    </source>
</evidence>
<dbReference type="PROSITE" id="PS50110">
    <property type="entry name" value="RESPONSE_REGULATORY"/>
    <property type="match status" value="1"/>
</dbReference>
<dbReference type="PANTHER" id="PTHR44591:SF3">
    <property type="entry name" value="RESPONSE REGULATORY DOMAIN-CONTAINING PROTEIN"/>
    <property type="match status" value="1"/>
</dbReference>
<dbReference type="RefSeq" id="WP_160110111.1">
    <property type="nucleotide sequence ID" value="NZ_FCON02000121.1"/>
</dbReference>
<evidence type="ECO:0000259" key="3">
    <source>
        <dbReference type="PROSITE" id="PS50110"/>
    </source>
</evidence>
<sequence length="115" mass="12564">MSTILLVDDEPDTLYVLDLLLTAQGYRVVKARNGFEGMELGLAGPPDLVISDWVMPVMDGTQLYRCFAAIPRLTTVPFVFISAAAPPDELAVGPFLRKPFDLPLLLDLIARSLSS</sequence>